<reference evidence="2 3" key="1">
    <citation type="submission" date="2020-04" db="EMBL/GenBank/DDBJ databases">
        <title>Perkinsus olseni comparative genomics.</title>
        <authorList>
            <person name="Bogema D.R."/>
        </authorList>
    </citation>
    <scope>NUCLEOTIDE SEQUENCE [LARGE SCALE GENOMIC DNA]</scope>
    <source>
        <strain evidence="2">00978-12</strain>
    </source>
</reference>
<dbReference type="Proteomes" id="UP000541610">
    <property type="component" value="Unassembled WGS sequence"/>
</dbReference>
<evidence type="ECO:0000256" key="1">
    <source>
        <dbReference type="SAM" id="SignalP"/>
    </source>
</evidence>
<keyword evidence="1" id="KW-0732">Signal</keyword>
<name>A0A7J6P5K1_PEROL</name>
<dbReference type="OrthoDB" id="437126at2759"/>
<dbReference type="EMBL" id="JABANP010000080">
    <property type="protein sequence ID" value="KAF4691368.1"/>
    <property type="molecule type" value="Genomic_DNA"/>
</dbReference>
<comment type="caution">
    <text evidence="2">The sequence shown here is derived from an EMBL/GenBank/DDBJ whole genome shotgun (WGS) entry which is preliminary data.</text>
</comment>
<feature type="chain" id="PRO_5029613488" evidence="1">
    <location>
        <begin position="18"/>
        <end position="159"/>
    </location>
</feature>
<accession>A0A7J6P5K1</accession>
<evidence type="ECO:0000313" key="2">
    <source>
        <dbReference type="EMBL" id="KAF4691368.1"/>
    </source>
</evidence>
<organism evidence="2 3">
    <name type="scientific">Perkinsus olseni</name>
    <name type="common">Perkinsus atlanticus</name>
    <dbReference type="NCBI Taxonomy" id="32597"/>
    <lineage>
        <taxon>Eukaryota</taxon>
        <taxon>Sar</taxon>
        <taxon>Alveolata</taxon>
        <taxon>Perkinsozoa</taxon>
        <taxon>Perkinsea</taxon>
        <taxon>Perkinsida</taxon>
        <taxon>Perkinsidae</taxon>
        <taxon>Perkinsus</taxon>
    </lineage>
</organism>
<sequence>MVSRVLSFALLIISVVSLLTDQLPSKYCIEISYGHSLKKLYVRHEVTFWNETIMEYQQYNWRWFVPFWRNKRGLKAVTMHYNPCYDAPQPFVLDRDFCGFYFTQKQFAAMTHNATTNELNMTINGVPRFLSPCKGPWDKNMRKVKSDAMDAEVGADMSD</sequence>
<evidence type="ECO:0000313" key="3">
    <source>
        <dbReference type="Proteomes" id="UP000541610"/>
    </source>
</evidence>
<dbReference type="AlphaFoldDB" id="A0A7J6P5K1"/>
<gene>
    <name evidence="2" type="ORF">FOZ60_015774</name>
</gene>
<feature type="signal peptide" evidence="1">
    <location>
        <begin position="1"/>
        <end position="17"/>
    </location>
</feature>
<protein>
    <submittedName>
        <fullName evidence="2">Uncharacterized protein</fullName>
    </submittedName>
</protein>
<proteinExistence type="predicted"/>